<dbReference type="Gene3D" id="2.60.40.1180">
    <property type="entry name" value="Golgi alpha-mannosidase II"/>
    <property type="match status" value="1"/>
</dbReference>
<feature type="binding site" evidence="3">
    <location>
        <position position="94"/>
    </location>
    <ligand>
        <name>substrate</name>
    </ligand>
</feature>
<dbReference type="InterPro" id="IPR033746">
    <property type="entry name" value="GGa_phosphorylase"/>
</dbReference>
<feature type="binding site" evidence="3">
    <location>
        <begin position="225"/>
        <end position="227"/>
    </location>
    <ligand>
        <name>substrate</name>
    </ligand>
</feature>
<keyword evidence="1" id="KW-0328">Glycosyltransferase</keyword>
<dbReference type="PIRSF" id="PIRSF003059">
    <property type="entry name" value="Sucrose_phosphorylase"/>
    <property type="match status" value="1"/>
</dbReference>
<dbReference type="Gene3D" id="3.20.20.80">
    <property type="entry name" value="Glycosidases"/>
    <property type="match status" value="1"/>
</dbReference>
<dbReference type="Proteomes" id="UP000612893">
    <property type="component" value="Unassembled WGS sequence"/>
</dbReference>
<protein>
    <submittedName>
        <fullName evidence="5">Sugar phosphorylase</fullName>
    </submittedName>
</protein>
<name>A0A934K0B9_9BACT</name>
<reference evidence="5" key="1">
    <citation type="submission" date="2020-10" db="EMBL/GenBank/DDBJ databases">
        <title>Ca. Dormibacterota MAGs.</title>
        <authorList>
            <person name="Montgomery K."/>
        </authorList>
    </citation>
    <scope>NUCLEOTIDE SEQUENCE [LARGE SCALE GENOMIC DNA]</scope>
    <source>
        <strain evidence="5">SC8812_S17_10</strain>
    </source>
</reference>
<evidence type="ECO:0000259" key="4">
    <source>
        <dbReference type="SMART" id="SM00642"/>
    </source>
</evidence>
<feature type="binding site" evidence="3">
    <location>
        <position position="132"/>
    </location>
    <ligand>
        <name>substrate</name>
    </ligand>
</feature>
<dbReference type="RefSeq" id="WP_338202711.1">
    <property type="nucleotide sequence ID" value="NZ_JAEKNR010000144.1"/>
</dbReference>
<sequence>MIAERLRFLYGEQSGDLTAARLERLLVRHRDHLPVPEAARSRFDERDAVLITYGDTFTGAGTSPLWALRDFATRHLEGRVSTIHVLPFFPYSSDYGFSVVDYDRVDPRLGGWDDVAALGSRFKLMFDLVLNHVSVRGEWFRGFLRGEPEYERFFITVDPATDLSSVTRPRTSPLLTRFETAAGPRWVWTTFSADQADLDYSNPEVLLRMIDVMLTYVHRGASLLRLDAVGYLWKEVGTPSVHLPRTHEVVKLLREVLDAVAPQVTIVTETNVPHRDNVSYFGDGRDEAQMVYQFPLAPLVLDAFARGDAGRLSTWAAQLSTPSEETSFFNFLASHDGLGVVPAKGLLAESDVQNLVHQVRAHGGEVSYKRNPDGSESPYELNSTLFDALSDPGETAQERRTRLDRFVCSQAVLLALAGVPGLYVHSLFGSHNDREGYEQSGWKRDLNHQRLDLESLERDLADPASERAQVFGRIAALLEGRRSSPAFDPASPQLSLPFSPAIFALRRGPRQGEEVLALHNLGPETARVRGELLRETLPGEGADDLLSGRHVRVGESLSLQPYEVLWLRSTGTSSGAV</sequence>
<dbReference type="InterPro" id="IPR045857">
    <property type="entry name" value="O16G_dom_2"/>
</dbReference>
<comment type="caution">
    <text evidence="5">The sequence shown here is derived from an EMBL/GenBank/DDBJ whole genome shotgun (WGS) entry which is preliminary data.</text>
</comment>
<evidence type="ECO:0000256" key="1">
    <source>
        <dbReference type="ARBA" id="ARBA00022676"/>
    </source>
</evidence>
<keyword evidence="6" id="KW-1185">Reference proteome</keyword>
<dbReference type="SMART" id="SM00642">
    <property type="entry name" value="Aamy"/>
    <property type="match status" value="1"/>
</dbReference>
<evidence type="ECO:0000313" key="5">
    <source>
        <dbReference type="EMBL" id="MBJ7599216.1"/>
    </source>
</evidence>
<dbReference type="PANTHER" id="PTHR10357:SF214">
    <property type="entry name" value="GLUCOSYLGLYCERATE PHOSPHORYLASE"/>
    <property type="match status" value="1"/>
</dbReference>
<organism evidence="5 6">
    <name type="scientific">Candidatus Nephthysia bennettiae</name>
    <dbReference type="NCBI Taxonomy" id="3127016"/>
    <lineage>
        <taxon>Bacteria</taxon>
        <taxon>Bacillati</taxon>
        <taxon>Candidatus Dormiibacterota</taxon>
        <taxon>Candidatus Dormibacteria</taxon>
        <taxon>Candidatus Dormibacterales</taxon>
        <taxon>Candidatus Dormibacteraceae</taxon>
        <taxon>Candidatus Nephthysia</taxon>
    </lineage>
</organism>
<dbReference type="Pfam" id="PF00128">
    <property type="entry name" value="Alpha-amylase"/>
    <property type="match status" value="1"/>
</dbReference>
<dbReference type="InterPro" id="IPR006047">
    <property type="entry name" value="GH13_cat_dom"/>
</dbReference>
<dbReference type="SUPFAM" id="SSF51011">
    <property type="entry name" value="Glycosyl hydrolase domain"/>
    <property type="match status" value="1"/>
</dbReference>
<accession>A0A934K0B9</accession>
<dbReference type="GO" id="GO:0005975">
    <property type="term" value="P:carbohydrate metabolic process"/>
    <property type="evidence" value="ECO:0007669"/>
    <property type="project" value="InterPro"/>
</dbReference>
<dbReference type="InterPro" id="IPR017853">
    <property type="entry name" value="GH"/>
</dbReference>
<evidence type="ECO:0000256" key="3">
    <source>
        <dbReference type="PIRSR" id="PIRSR003059-2"/>
    </source>
</evidence>
<dbReference type="Gene3D" id="3.90.400.10">
    <property type="entry name" value="Oligo-1,6-glucosidase, Domain 2"/>
    <property type="match status" value="1"/>
</dbReference>
<dbReference type="InterPro" id="IPR016377">
    <property type="entry name" value="Sucrose_GGa_phosphorylase-rel"/>
</dbReference>
<dbReference type="SUPFAM" id="SSF51445">
    <property type="entry name" value="(Trans)glycosidases"/>
    <property type="match status" value="1"/>
</dbReference>
<gene>
    <name evidence="5" type="ORF">JF922_14225</name>
</gene>
<feature type="binding site" evidence="3">
    <location>
        <begin position="335"/>
        <end position="336"/>
    </location>
    <ligand>
        <name>substrate</name>
    </ligand>
</feature>
<evidence type="ECO:0000313" key="6">
    <source>
        <dbReference type="Proteomes" id="UP000612893"/>
    </source>
</evidence>
<dbReference type="CDD" id="cd11356">
    <property type="entry name" value="AmyAc_Sucrose_phosphorylase-like_1"/>
    <property type="match status" value="1"/>
</dbReference>
<dbReference type="InterPro" id="IPR013780">
    <property type="entry name" value="Glyco_hydro_b"/>
</dbReference>
<proteinExistence type="predicted"/>
<dbReference type="EMBL" id="JAEKNR010000144">
    <property type="protein sequence ID" value="MBJ7599216.1"/>
    <property type="molecule type" value="Genomic_DNA"/>
</dbReference>
<dbReference type="GO" id="GO:0016757">
    <property type="term" value="F:glycosyltransferase activity"/>
    <property type="evidence" value="ECO:0007669"/>
    <property type="project" value="UniProtKB-KW"/>
</dbReference>
<keyword evidence="2" id="KW-0808">Transferase</keyword>
<dbReference type="AlphaFoldDB" id="A0A934K0B9"/>
<evidence type="ECO:0000256" key="2">
    <source>
        <dbReference type="ARBA" id="ARBA00022679"/>
    </source>
</evidence>
<feature type="binding site" evidence="3">
    <location>
        <position position="444"/>
    </location>
    <ligand>
        <name>substrate</name>
    </ligand>
</feature>
<dbReference type="PANTHER" id="PTHR10357">
    <property type="entry name" value="ALPHA-AMYLASE FAMILY MEMBER"/>
    <property type="match status" value="1"/>
</dbReference>
<feature type="domain" description="Glycosyl hydrolase family 13 catalytic" evidence="4">
    <location>
        <begin position="47"/>
        <end position="481"/>
    </location>
</feature>